<keyword evidence="4" id="KW-1185">Reference proteome</keyword>
<dbReference type="SMART" id="SM00494">
    <property type="entry name" value="ChtBD2"/>
    <property type="match status" value="1"/>
</dbReference>
<sequence>MVTLYNPDVWPGPNDTHHSSTTTPMPPKAPRNAKFVFGLRRSGVETRNLGYGYDYNDTQPITPYPPVYTTPLTISPINRKFYDFNFNQINNNTVYNRRNITRGFRTFIPNEYGIRYRTPRPVFREYNTSQILPDFNSHNQFPDYYSSRPILRPVLRPVLNVYNNSQDFFTRDYPHISRDFPDVRNFTLQTISNQTSNTAFRCEYQRYFGYYADVGSNCRVFHVCTPDGRKASFICPNRLLFNQKLSVCDWSYNVECDQSVNFYDTNLIKFDNWNKLLFSRKK</sequence>
<gene>
    <name evidence="3" type="ORF">OSB1V03_LOCUS17032</name>
</gene>
<dbReference type="AlphaFoldDB" id="A0A7R9LBF6"/>
<protein>
    <recommendedName>
        <fullName evidence="2">Chitin-binding type-2 domain-containing protein</fullName>
    </recommendedName>
</protein>
<dbReference type="PANTHER" id="PTHR22933:SF43">
    <property type="entry name" value="LP10131P"/>
    <property type="match status" value="1"/>
</dbReference>
<dbReference type="EMBL" id="CAJPIZ010019815">
    <property type="protein sequence ID" value="CAG2117078.1"/>
    <property type="molecule type" value="Genomic_DNA"/>
</dbReference>
<name>A0A7R9LBF6_9ACAR</name>
<dbReference type="InterPro" id="IPR036508">
    <property type="entry name" value="Chitin-bd_dom_sf"/>
</dbReference>
<dbReference type="Pfam" id="PF01607">
    <property type="entry name" value="CBM_14"/>
    <property type="match status" value="1"/>
</dbReference>
<feature type="domain" description="Chitin-binding type-2" evidence="2">
    <location>
        <begin position="199"/>
        <end position="258"/>
    </location>
</feature>
<reference evidence="3" key="1">
    <citation type="submission" date="2020-11" db="EMBL/GenBank/DDBJ databases">
        <authorList>
            <person name="Tran Van P."/>
        </authorList>
    </citation>
    <scope>NUCLEOTIDE SEQUENCE</scope>
</reference>
<proteinExistence type="predicted"/>
<evidence type="ECO:0000313" key="4">
    <source>
        <dbReference type="Proteomes" id="UP000759131"/>
    </source>
</evidence>
<organism evidence="3">
    <name type="scientific">Medioppia subpectinata</name>
    <dbReference type="NCBI Taxonomy" id="1979941"/>
    <lineage>
        <taxon>Eukaryota</taxon>
        <taxon>Metazoa</taxon>
        <taxon>Ecdysozoa</taxon>
        <taxon>Arthropoda</taxon>
        <taxon>Chelicerata</taxon>
        <taxon>Arachnida</taxon>
        <taxon>Acari</taxon>
        <taxon>Acariformes</taxon>
        <taxon>Sarcoptiformes</taxon>
        <taxon>Oribatida</taxon>
        <taxon>Brachypylina</taxon>
        <taxon>Oppioidea</taxon>
        <taxon>Oppiidae</taxon>
        <taxon>Medioppia</taxon>
    </lineage>
</organism>
<feature type="region of interest" description="Disordered" evidence="1">
    <location>
        <begin position="1"/>
        <end position="30"/>
    </location>
</feature>
<dbReference type="EMBL" id="OC874390">
    <property type="protein sequence ID" value="CAD7637563.1"/>
    <property type="molecule type" value="Genomic_DNA"/>
</dbReference>
<dbReference type="InterPro" id="IPR002557">
    <property type="entry name" value="Chitin-bd_dom"/>
</dbReference>
<dbReference type="SUPFAM" id="SSF57625">
    <property type="entry name" value="Invertebrate chitin-binding proteins"/>
    <property type="match status" value="1"/>
</dbReference>
<dbReference type="Gene3D" id="2.170.140.10">
    <property type="entry name" value="Chitin binding domain"/>
    <property type="match status" value="1"/>
</dbReference>
<dbReference type="PROSITE" id="PS50940">
    <property type="entry name" value="CHIT_BIND_II"/>
    <property type="match status" value="1"/>
</dbReference>
<dbReference type="OrthoDB" id="6514762at2759"/>
<evidence type="ECO:0000256" key="1">
    <source>
        <dbReference type="SAM" id="MobiDB-lite"/>
    </source>
</evidence>
<dbReference type="Proteomes" id="UP000759131">
    <property type="component" value="Unassembled WGS sequence"/>
</dbReference>
<dbReference type="GO" id="GO:0008061">
    <property type="term" value="F:chitin binding"/>
    <property type="evidence" value="ECO:0007669"/>
    <property type="project" value="InterPro"/>
</dbReference>
<dbReference type="PANTHER" id="PTHR22933">
    <property type="entry name" value="FI18007P1-RELATED"/>
    <property type="match status" value="1"/>
</dbReference>
<dbReference type="InterPro" id="IPR052976">
    <property type="entry name" value="Scoloptoxin-like"/>
</dbReference>
<accession>A0A7R9LBF6</accession>
<evidence type="ECO:0000259" key="2">
    <source>
        <dbReference type="PROSITE" id="PS50940"/>
    </source>
</evidence>
<evidence type="ECO:0000313" key="3">
    <source>
        <dbReference type="EMBL" id="CAD7637563.1"/>
    </source>
</evidence>
<dbReference type="GO" id="GO:0005576">
    <property type="term" value="C:extracellular region"/>
    <property type="evidence" value="ECO:0007669"/>
    <property type="project" value="InterPro"/>
</dbReference>